<evidence type="ECO:0000256" key="10">
    <source>
        <dbReference type="PROSITE-ProRule" id="PRU01256"/>
    </source>
</evidence>
<dbReference type="Gene3D" id="1.25.40.10">
    <property type="entry name" value="Tetratricopeptide repeat domain"/>
    <property type="match status" value="1"/>
</dbReference>
<keyword evidence="4" id="KW-0547">Nucleotide-binding</keyword>
<evidence type="ECO:0000256" key="5">
    <source>
        <dbReference type="ARBA" id="ARBA00022763"/>
    </source>
</evidence>
<keyword evidence="5 10" id="KW-0227">DNA damage</keyword>
<evidence type="ECO:0000256" key="3">
    <source>
        <dbReference type="ARBA" id="ARBA00022723"/>
    </source>
</evidence>
<gene>
    <name evidence="14" type="primary">Aste57867_12430</name>
    <name evidence="13" type="ORF">As57867_012384</name>
    <name evidence="14" type="ORF">ASTE57867_12430</name>
</gene>
<dbReference type="AlphaFoldDB" id="A0A485KXI3"/>
<organism evidence="14 15">
    <name type="scientific">Aphanomyces stellatus</name>
    <dbReference type="NCBI Taxonomy" id="120398"/>
    <lineage>
        <taxon>Eukaryota</taxon>
        <taxon>Sar</taxon>
        <taxon>Stramenopiles</taxon>
        <taxon>Oomycota</taxon>
        <taxon>Saprolegniomycetes</taxon>
        <taxon>Saprolegniales</taxon>
        <taxon>Verrucalvaceae</taxon>
        <taxon>Aphanomyces</taxon>
    </lineage>
</organism>
<dbReference type="Pfam" id="PF00004">
    <property type="entry name" value="AAA"/>
    <property type="match status" value="1"/>
</dbReference>
<reference evidence="13" key="2">
    <citation type="submission" date="2019-06" db="EMBL/GenBank/DDBJ databases">
        <title>Genomics analysis of Aphanomyces spp. identifies a new class of oomycete effector associated with host adaptation.</title>
        <authorList>
            <person name="Gaulin E."/>
        </authorList>
    </citation>
    <scope>NUCLEOTIDE SEQUENCE</scope>
    <source>
        <strain evidence="13">CBS 578.67</strain>
    </source>
</reference>
<feature type="compositionally biased region" description="Basic and acidic residues" evidence="11">
    <location>
        <begin position="836"/>
        <end position="851"/>
    </location>
</feature>
<dbReference type="Pfam" id="PF12002">
    <property type="entry name" value="MgsA_C"/>
    <property type="match status" value="1"/>
</dbReference>
<dbReference type="GO" id="GO:0016887">
    <property type="term" value="F:ATP hydrolysis activity"/>
    <property type="evidence" value="ECO:0007669"/>
    <property type="project" value="InterPro"/>
</dbReference>
<dbReference type="PROSITE" id="PS51908">
    <property type="entry name" value="ZF_UBZ4"/>
    <property type="match status" value="1"/>
</dbReference>
<dbReference type="Gene3D" id="3.40.50.300">
    <property type="entry name" value="P-loop containing nucleotide triphosphate hydrolases"/>
    <property type="match status" value="1"/>
</dbReference>
<dbReference type="GO" id="GO:0006261">
    <property type="term" value="P:DNA-templated DNA replication"/>
    <property type="evidence" value="ECO:0007669"/>
    <property type="project" value="TreeGrafter"/>
</dbReference>
<dbReference type="Proteomes" id="UP000332933">
    <property type="component" value="Unassembled WGS sequence"/>
</dbReference>
<proteinExistence type="inferred from homology"/>
<dbReference type="SMART" id="SM00382">
    <property type="entry name" value="AAA"/>
    <property type="match status" value="1"/>
</dbReference>
<dbReference type="Gene3D" id="1.10.8.60">
    <property type="match status" value="1"/>
</dbReference>
<dbReference type="Gene3D" id="1.20.272.10">
    <property type="match status" value="1"/>
</dbReference>
<dbReference type="EMBL" id="CAADRA010005390">
    <property type="protein sequence ID" value="VFT89281.1"/>
    <property type="molecule type" value="Genomic_DNA"/>
</dbReference>
<dbReference type="GO" id="GO:0005524">
    <property type="term" value="F:ATP binding"/>
    <property type="evidence" value="ECO:0007669"/>
    <property type="project" value="UniProtKB-KW"/>
</dbReference>
<reference evidence="14 15" key="1">
    <citation type="submission" date="2019-03" db="EMBL/GenBank/DDBJ databases">
        <authorList>
            <person name="Gaulin E."/>
            <person name="Dumas B."/>
        </authorList>
    </citation>
    <scope>NUCLEOTIDE SEQUENCE [LARGE SCALE GENOMIC DNA]</scope>
    <source>
        <strain evidence="14">CBS 568.67</strain>
    </source>
</reference>
<dbReference type="FunFam" id="1.20.272.10:FF:000001">
    <property type="entry name" value="Putative AAA family ATPase"/>
    <property type="match status" value="1"/>
</dbReference>
<dbReference type="SUPFAM" id="SSF52540">
    <property type="entry name" value="P-loop containing nucleoside triphosphate hydrolases"/>
    <property type="match status" value="1"/>
</dbReference>
<evidence type="ECO:0000256" key="7">
    <source>
        <dbReference type="ARBA" id="ARBA00022833"/>
    </source>
</evidence>
<dbReference type="InterPro" id="IPR008921">
    <property type="entry name" value="DNA_pol3_clamp-load_cplx_C"/>
</dbReference>
<evidence type="ECO:0000256" key="9">
    <source>
        <dbReference type="ARBA" id="ARBA00023204"/>
    </source>
</evidence>
<dbReference type="InterPro" id="IPR003959">
    <property type="entry name" value="ATPase_AAA_core"/>
</dbReference>
<dbReference type="PANTHER" id="PTHR13779">
    <property type="entry name" value="WERNER HELICASE-INTERACTING PROTEIN 1 FAMILY MEMBER"/>
    <property type="match status" value="1"/>
</dbReference>
<dbReference type="GO" id="GO:0008270">
    <property type="term" value="F:zinc ion binding"/>
    <property type="evidence" value="ECO:0007669"/>
    <property type="project" value="UniProtKB-KW"/>
</dbReference>
<keyword evidence="8" id="KW-0067">ATP-binding</keyword>
<dbReference type="GO" id="GO:0017116">
    <property type="term" value="F:single-stranded DNA helicase activity"/>
    <property type="evidence" value="ECO:0007669"/>
    <property type="project" value="TreeGrafter"/>
</dbReference>
<feature type="compositionally biased region" description="Gly residues" evidence="11">
    <location>
        <begin position="863"/>
        <end position="875"/>
    </location>
</feature>
<evidence type="ECO:0000256" key="1">
    <source>
        <dbReference type="ARBA" id="ARBA00008959"/>
    </source>
</evidence>
<dbReference type="InterPro" id="IPR032423">
    <property type="entry name" value="AAA_assoc_2"/>
</dbReference>
<feature type="compositionally biased region" description="Basic and acidic residues" evidence="11">
    <location>
        <begin position="70"/>
        <end position="96"/>
    </location>
</feature>
<dbReference type="GO" id="GO:0008047">
    <property type="term" value="F:enzyme activator activity"/>
    <property type="evidence" value="ECO:0007669"/>
    <property type="project" value="TreeGrafter"/>
</dbReference>
<evidence type="ECO:0000256" key="6">
    <source>
        <dbReference type="ARBA" id="ARBA00022771"/>
    </source>
</evidence>
<evidence type="ECO:0000259" key="12">
    <source>
        <dbReference type="PROSITE" id="PS51908"/>
    </source>
</evidence>
<dbReference type="GO" id="GO:0000731">
    <property type="term" value="P:DNA synthesis involved in DNA repair"/>
    <property type="evidence" value="ECO:0007669"/>
    <property type="project" value="TreeGrafter"/>
</dbReference>
<feature type="region of interest" description="Disordered" evidence="11">
    <location>
        <begin position="46"/>
        <end position="96"/>
    </location>
</feature>
<accession>A0A485KXI3</accession>
<evidence type="ECO:0000313" key="13">
    <source>
        <dbReference type="EMBL" id="KAF0696829.1"/>
    </source>
</evidence>
<feature type="compositionally biased region" description="Polar residues" evidence="11">
    <location>
        <begin position="747"/>
        <end position="759"/>
    </location>
</feature>
<dbReference type="InterPro" id="IPR021886">
    <property type="entry name" value="MgsA_C"/>
</dbReference>
<dbReference type="InterPro" id="IPR006642">
    <property type="entry name" value="Rad18_UBZ4"/>
</dbReference>
<keyword evidence="6 10" id="KW-0863">Zinc-finger</keyword>
<evidence type="ECO:0000256" key="4">
    <source>
        <dbReference type="ARBA" id="ARBA00022741"/>
    </source>
</evidence>
<keyword evidence="2" id="KW-0235">DNA replication</keyword>
<dbReference type="InterPro" id="IPR027417">
    <property type="entry name" value="P-loop_NTPase"/>
</dbReference>
<dbReference type="Pfam" id="PF16193">
    <property type="entry name" value="AAA_assoc_2"/>
    <property type="match status" value="1"/>
</dbReference>
<protein>
    <submittedName>
        <fullName evidence="14">Aste57867_12430 protein</fullName>
    </submittedName>
</protein>
<dbReference type="GO" id="GO:0003677">
    <property type="term" value="F:DNA binding"/>
    <property type="evidence" value="ECO:0007669"/>
    <property type="project" value="InterPro"/>
</dbReference>
<evidence type="ECO:0000313" key="15">
    <source>
        <dbReference type="Proteomes" id="UP000332933"/>
    </source>
</evidence>
<dbReference type="EMBL" id="VJMH01005369">
    <property type="protein sequence ID" value="KAF0696829.1"/>
    <property type="molecule type" value="Genomic_DNA"/>
</dbReference>
<keyword evidence="9 10" id="KW-0234">DNA repair</keyword>
<evidence type="ECO:0000256" key="2">
    <source>
        <dbReference type="ARBA" id="ARBA00022705"/>
    </source>
</evidence>
<keyword evidence="15" id="KW-1185">Reference proteome</keyword>
<dbReference type="SUPFAM" id="SSF48019">
    <property type="entry name" value="post-AAA+ oligomerization domain-like"/>
    <property type="match status" value="1"/>
</dbReference>
<feature type="region of interest" description="Disordered" evidence="11">
    <location>
        <begin position="828"/>
        <end position="875"/>
    </location>
</feature>
<dbReference type="PANTHER" id="PTHR13779:SF7">
    <property type="entry name" value="ATPASE WRNIP1"/>
    <property type="match status" value="1"/>
</dbReference>
<dbReference type="CDD" id="cd00009">
    <property type="entry name" value="AAA"/>
    <property type="match status" value="1"/>
</dbReference>
<feature type="region of interest" description="Disordered" evidence="11">
    <location>
        <begin position="735"/>
        <end position="759"/>
    </location>
</feature>
<evidence type="ECO:0000256" key="11">
    <source>
        <dbReference type="SAM" id="MobiDB-lite"/>
    </source>
</evidence>
<dbReference type="Gene3D" id="3.30.160.60">
    <property type="entry name" value="Classic Zinc Finger"/>
    <property type="match status" value="1"/>
</dbReference>
<evidence type="ECO:0000256" key="8">
    <source>
        <dbReference type="ARBA" id="ARBA00022840"/>
    </source>
</evidence>
<dbReference type="Pfam" id="PF23240">
    <property type="entry name" value="HAT_PRP39_N"/>
    <property type="match status" value="1"/>
</dbReference>
<dbReference type="GO" id="GO:0005634">
    <property type="term" value="C:nucleus"/>
    <property type="evidence" value="ECO:0007669"/>
    <property type="project" value="TreeGrafter"/>
</dbReference>
<evidence type="ECO:0000313" key="14">
    <source>
        <dbReference type="EMBL" id="VFT89281.1"/>
    </source>
</evidence>
<keyword evidence="7" id="KW-0862">Zinc</keyword>
<dbReference type="InterPro" id="IPR003593">
    <property type="entry name" value="AAA+_ATPase"/>
</dbReference>
<feature type="domain" description="UBZ4-type" evidence="12">
    <location>
        <begin position="4"/>
        <end position="31"/>
    </location>
</feature>
<dbReference type="InterPro" id="IPR011990">
    <property type="entry name" value="TPR-like_helical_dom_sf"/>
</dbReference>
<dbReference type="FunFam" id="3.40.50.300:FF:000137">
    <property type="entry name" value="Replication-associated recombination protein A"/>
    <property type="match status" value="1"/>
</dbReference>
<dbReference type="CDD" id="cd18139">
    <property type="entry name" value="HLD_clamp_RarA"/>
    <property type="match status" value="1"/>
</dbReference>
<keyword evidence="3" id="KW-0479">Metal-binding</keyword>
<comment type="similarity">
    <text evidence="1">Belongs to the AAA ATPase family. RarA/MGS1/WRNIP1 subfamily.</text>
</comment>
<dbReference type="OrthoDB" id="10265467at2759"/>
<dbReference type="InterPro" id="IPR051314">
    <property type="entry name" value="AAA_ATPase_RarA/MGS1/WRNIP1"/>
</dbReference>
<sequence length="875" mass="96825">MAHTHVCPICDRTFSAHNIESHVDTCLTKSSSTAAKAVSKVPPVVFLSPPPSSSHTTKKRPRSLPAVTPHMDEEAPPEKKRQHERSYGTDKPMAERMRPSSLDDIVGQDELLGANKPLRRLLESGNIPNMILWGYVDTSYGHRHVDPSPPGCGKTTLASLISKQKKDTAKFVMLSATTAKLTHVREVFEKAVNEAQLLGRKTILFVDEIHRFTKLQQDTFLPYVENGTITLIGATTENPSFELNSALLSRCRVFLLHKIAADDVLRLLRRACDTEGRPVDPGALEFLAHQCNGDARVALNSLEMAALATTGAVTLDDVKAGFQRSHAIYDRAGDAHYDCISAMHKSIRGSDADAALYWLGRMMEGGENPLYVARRLIRVASEDVGLGDPSALPLAVSAFQACHAIGMPECDVILAHCVVHLARAPKSVEVYKAYKLVKQTLLDGGFMPDVPMHLRNAPTTLMKNLGYGKGTRRIASYRSLMRGCRYAQVEQARTTVFLTLEKCAHEESVSIALYLRFADLEIELRQFKQATKVFEQAVGAWPGSLLLWERYVSFCLDRQKYSNAKKLALRAIEILPVDANHASLWNLLEQNENTKADVAALQAQAVPGSAAVAPTVTTTTAAAPSSIPPAISIPPSIEPQQKTPPSPVIHFRKLPLTLPVIPGCPFLLFDPVDPATQVPSAVIYDLQAHARNDALFRDVLRLGETQRQKEVDTLYRWQDLIAMQMKEGAELCRRHHTPTTDDDASGETAQPPTEHSTQRQEFITRAAQSQAQFIEITAMDRQNQLASQQRSLQALGVPLMMVTTDAYVVAQQRKIVALVMEAEAAFRQSLQHQHHPRDMDHRRSPPRRDMYHPYQSRGPPPRRGGGGGPRRGGRR</sequence>
<name>A0A485KXI3_9STRA</name>
<dbReference type="SUPFAM" id="SSF48452">
    <property type="entry name" value="TPR-like"/>
    <property type="match status" value="1"/>
</dbReference>